<reference evidence="1" key="2">
    <citation type="journal article" date="2023" name="Science">
        <title>Genomic signatures of disease resistance in endangered staghorn corals.</title>
        <authorList>
            <person name="Vollmer S.V."/>
            <person name="Selwyn J.D."/>
            <person name="Despard B.A."/>
            <person name="Roesel C.L."/>
        </authorList>
    </citation>
    <scope>NUCLEOTIDE SEQUENCE</scope>
    <source>
        <strain evidence="1">K2</strain>
    </source>
</reference>
<accession>A0AAD9R0Q3</accession>
<comment type="caution">
    <text evidence="1">The sequence shown here is derived from an EMBL/GenBank/DDBJ whole genome shotgun (WGS) entry which is preliminary data.</text>
</comment>
<dbReference type="EMBL" id="JARQWQ010000007">
    <property type="protein sequence ID" value="KAK2570971.1"/>
    <property type="molecule type" value="Genomic_DNA"/>
</dbReference>
<reference evidence="1" key="1">
    <citation type="journal article" date="2023" name="G3 (Bethesda)">
        <title>Whole genome assembly and annotation of the endangered Caribbean coral Acropora cervicornis.</title>
        <authorList>
            <person name="Selwyn J.D."/>
            <person name="Vollmer S.V."/>
        </authorList>
    </citation>
    <scope>NUCLEOTIDE SEQUENCE</scope>
    <source>
        <strain evidence="1">K2</strain>
    </source>
</reference>
<evidence type="ECO:0000313" key="2">
    <source>
        <dbReference type="Proteomes" id="UP001249851"/>
    </source>
</evidence>
<protein>
    <submittedName>
        <fullName evidence="1">Uncharacterized protein</fullName>
    </submittedName>
</protein>
<feature type="non-terminal residue" evidence="1">
    <location>
        <position position="95"/>
    </location>
</feature>
<dbReference type="AlphaFoldDB" id="A0AAD9R0Q3"/>
<proteinExistence type="predicted"/>
<name>A0AAD9R0Q3_ACRCE</name>
<keyword evidence="2" id="KW-1185">Reference proteome</keyword>
<evidence type="ECO:0000313" key="1">
    <source>
        <dbReference type="EMBL" id="KAK2570971.1"/>
    </source>
</evidence>
<gene>
    <name evidence="1" type="ORF">P5673_004700</name>
</gene>
<dbReference type="Proteomes" id="UP001249851">
    <property type="component" value="Unassembled WGS sequence"/>
</dbReference>
<organism evidence="1 2">
    <name type="scientific">Acropora cervicornis</name>
    <name type="common">Staghorn coral</name>
    <dbReference type="NCBI Taxonomy" id="6130"/>
    <lineage>
        <taxon>Eukaryota</taxon>
        <taxon>Metazoa</taxon>
        <taxon>Cnidaria</taxon>
        <taxon>Anthozoa</taxon>
        <taxon>Hexacorallia</taxon>
        <taxon>Scleractinia</taxon>
        <taxon>Astrocoeniina</taxon>
        <taxon>Acroporidae</taxon>
        <taxon>Acropora</taxon>
    </lineage>
</organism>
<sequence length="95" mass="10842">MVAKKTSHTKQLTGIIKEIEKLQYNTKCILNGCYHFWVLTEVFQQASRHQLETDVKALTARIQNICPFKINGHSFMLLNKISSLLIGQKVPLNSV</sequence>